<proteinExistence type="predicted"/>
<organism evidence="1 2">
    <name type="scientific">Thalassobaculum fulvum</name>
    <dbReference type="NCBI Taxonomy" id="1633335"/>
    <lineage>
        <taxon>Bacteria</taxon>
        <taxon>Pseudomonadati</taxon>
        <taxon>Pseudomonadota</taxon>
        <taxon>Alphaproteobacteria</taxon>
        <taxon>Rhodospirillales</taxon>
        <taxon>Thalassobaculaceae</taxon>
        <taxon>Thalassobaculum</taxon>
    </lineage>
</organism>
<dbReference type="EMBL" id="BMZS01000010">
    <property type="protein sequence ID" value="GHD58961.1"/>
    <property type="molecule type" value="Genomic_DNA"/>
</dbReference>
<gene>
    <name evidence="1" type="ORF">GCM10017083_42720</name>
</gene>
<evidence type="ECO:0008006" key="3">
    <source>
        <dbReference type="Google" id="ProtNLM"/>
    </source>
</evidence>
<comment type="caution">
    <text evidence="1">The sequence shown here is derived from an EMBL/GenBank/DDBJ whole genome shotgun (WGS) entry which is preliminary data.</text>
</comment>
<evidence type="ECO:0000313" key="2">
    <source>
        <dbReference type="Proteomes" id="UP000630353"/>
    </source>
</evidence>
<accession>A0A918XVE5</accession>
<reference evidence="1" key="2">
    <citation type="submission" date="2020-09" db="EMBL/GenBank/DDBJ databases">
        <authorList>
            <person name="Sun Q."/>
            <person name="Kim S."/>
        </authorList>
    </citation>
    <scope>NUCLEOTIDE SEQUENCE</scope>
    <source>
        <strain evidence="1">KCTC 42651</strain>
    </source>
</reference>
<keyword evidence="2" id="KW-1185">Reference proteome</keyword>
<protein>
    <recommendedName>
        <fullName evidence="3">Nucleotidyltransferase</fullName>
    </recommendedName>
</protein>
<reference evidence="1" key="1">
    <citation type="journal article" date="2014" name="Int. J. Syst. Evol. Microbiol.">
        <title>Complete genome sequence of Corynebacterium casei LMG S-19264T (=DSM 44701T), isolated from a smear-ripened cheese.</title>
        <authorList>
            <consortium name="US DOE Joint Genome Institute (JGI-PGF)"/>
            <person name="Walter F."/>
            <person name="Albersmeier A."/>
            <person name="Kalinowski J."/>
            <person name="Ruckert C."/>
        </authorList>
    </citation>
    <scope>NUCLEOTIDE SEQUENCE</scope>
    <source>
        <strain evidence="1">KCTC 42651</strain>
    </source>
</reference>
<dbReference type="AlphaFoldDB" id="A0A918XVE5"/>
<sequence>MTYIEPPSPRLWTDRVRWFDERLRKAADDNPLHVGSQTEAVLAELRRVFAAGAWVAAVVLAQTAIDSEVSERVEQAVGDGLYLNEVRFGRDYVWLRDRRNAYLHNEGPLPAVTARDLALDQPRLEKEARRAVELMADALAGRA</sequence>
<dbReference type="RefSeq" id="WP_189993421.1">
    <property type="nucleotide sequence ID" value="NZ_BMZS01000010.1"/>
</dbReference>
<name>A0A918XVE5_9PROT</name>
<evidence type="ECO:0000313" key="1">
    <source>
        <dbReference type="EMBL" id="GHD58961.1"/>
    </source>
</evidence>
<dbReference type="Proteomes" id="UP000630353">
    <property type="component" value="Unassembled WGS sequence"/>
</dbReference>